<dbReference type="Gene3D" id="1.10.10.10">
    <property type="entry name" value="Winged helix-like DNA-binding domain superfamily/Winged helix DNA-binding domain"/>
    <property type="match status" value="1"/>
</dbReference>
<protein>
    <submittedName>
        <fullName evidence="4">DNA-protecting protein DprA</fullName>
    </submittedName>
</protein>
<proteinExistence type="inferred from homology"/>
<evidence type="ECO:0000313" key="4">
    <source>
        <dbReference type="EMBL" id="MBC8588802.1"/>
    </source>
</evidence>
<dbReference type="AlphaFoldDB" id="A0A926EYE7"/>
<dbReference type="InterPro" id="IPR036390">
    <property type="entry name" value="WH_DNA-bd_sf"/>
</dbReference>
<dbReference type="Gene3D" id="3.40.50.450">
    <property type="match status" value="1"/>
</dbReference>
<evidence type="ECO:0000256" key="1">
    <source>
        <dbReference type="ARBA" id="ARBA00006525"/>
    </source>
</evidence>
<dbReference type="NCBIfam" id="TIGR00732">
    <property type="entry name" value="dprA"/>
    <property type="match status" value="1"/>
</dbReference>
<feature type="domain" description="DprA winged helix" evidence="3">
    <location>
        <begin position="305"/>
        <end position="354"/>
    </location>
</feature>
<dbReference type="EMBL" id="JACRTG010000027">
    <property type="protein sequence ID" value="MBC8588802.1"/>
    <property type="molecule type" value="Genomic_DNA"/>
</dbReference>
<comment type="similarity">
    <text evidence="1">Belongs to the DprA/Smf family.</text>
</comment>
<organism evidence="4 5">
    <name type="scientific">Paratissierella segnis</name>
    <dbReference type="NCBI Taxonomy" id="2763679"/>
    <lineage>
        <taxon>Bacteria</taxon>
        <taxon>Bacillati</taxon>
        <taxon>Bacillota</taxon>
        <taxon>Tissierellia</taxon>
        <taxon>Tissierellales</taxon>
        <taxon>Tissierellaceae</taxon>
        <taxon>Paratissierella</taxon>
    </lineage>
</organism>
<dbReference type="Proteomes" id="UP000601171">
    <property type="component" value="Unassembled WGS sequence"/>
</dbReference>
<dbReference type="Pfam" id="PF17782">
    <property type="entry name" value="WHD_DprA"/>
    <property type="match status" value="1"/>
</dbReference>
<dbReference type="InterPro" id="IPR036388">
    <property type="entry name" value="WH-like_DNA-bd_sf"/>
</dbReference>
<dbReference type="Pfam" id="PF02481">
    <property type="entry name" value="DNA_processg_A"/>
    <property type="match status" value="1"/>
</dbReference>
<keyword evidence="5" id="KW-1185">Reference proteome</keyword>
<sequence length="362" mass="40661">MTERDILIYLNSLNIGNKNIIKIMELFDDIREVWTLKENILRKILNNKDDLVDKILSNRNNNYLLELKNKINSLNIDIITILDENYPERLKYIYDRPIVLYIMGKYKEEDSLAIAIVGSRKATAYGKWACEKFAKELVNMGITIVSGLALGIDSVAHKSAIEAGGRTIGVLGNGIDVIYPKKNYALYNEVAQNGIVFTEFPIGTQPFNYNFPQRNRIISGLSLGVVVIEAKEKSGSLITAHLALDQGKEVFALPGNINSIYSGGTNRLIKDGARPLLDIDDIIEEIYELQAHMEKKKRESIDYFSLSNTEANIIKIIEEGPTHCDTIAMKTGMDISSIMSVLTILELKGLIKELSNRIFTLN</sequence>
<feature type="domain" description="Smf/DprA SLOG" evidence="2">
    <location>
        <begin position="78"/>
        <end position="286"/>
    </location>
</feature>
<evidence type="ECO:0000313" key="5">
    <source>
        <dbReference type="Proteomes" id="UP000601171"/>
    </source>
</evidence>
<dbReference type="GO" id="GO:0009294">
    <property type="term" value="P:DNA-mediated transformation"/>
    <property type="evidence" value="ECO:0007669"/>
    <property type="project" value="InterPro"/>
</dbReference>
<dbReference type="PANTHER" id="PTHR43022:SF1">
    <property type="entry name" value="PROTEIN SMF"/>
    <property type="match status" value="1"/>
</dbReference>
<accession>A0A926EYE7</accession>
<comment type="caution">
    <text evidence="4">The sequence shown here is derived from an EMBL/GenBank/DDBJ whole genome shotgun (WGS) entry which is preliminary data.</text>
</comment>
<evidence type="ECO:0000259" key="3">
    <source>
        <dbReference type="Pfam" id="PF17782"/>
    </source>
</evidence>
<dbReference type="SUPFAM" id="SSF46785">
    <property type="entry name" value="Winged helix' DNA-binding domain"/>
    <property type="match status" value="1"/>
</dbReference>
<gene>
    <name evidence="4" type="primary">dprA</name>
    <name evidence="4" type="ORF">H8707_11295</name>
</gene>
<dbReference type="PANTHER" id="PTHR43022">
    <property type="entry name" value="PROTEIN SMF"/>
    <property type="match status" value="1"/>
</dbReference>
<dbReference type="InterPro" id="IPR003488">
    <property type="entry name" value="DprA"/>
</dbReference>
<dbReference type="InterPro" id="IPR057666">
    <property type="entry name" value="DrpA_SLOG"/>
</dbReference>
<dbReference type="InterPro" id="IPR041614">
    <property type="entry name" value="DprA_WH"/>
</dbReference>
<reference evidence="4" key="1">
    <citation type="submission" date="2020-08" db="EMBL/GenBank/DDBJ databases">
        <title>Genome public.</title>
        <authorList>
            <person name="Liu C."/>
            <person name="Sun Q."/>
        </authorList>
    </citation>
    <scope>NUCLEOTIDE SEQUENCE</scope>
    <source>
        <strain evidence="4">BX21</strain>
    </source>
</reference>
<dbReference type="SUPFAM" id="SSF102405">
    <property type="entry name" value="MCP/YpsA-like"/>
    <property type="match status" value="1"/>
</dbReference>
<name>A0A926EYE7_9FIRM</name>
<evidence type="ECO:0000259" key="2">
    <source>
        <dbReference type="Pfam" id="PF02481"/>
    </source>
</evidence>